<dbReference type="STRING" id="667725.A0A0L0GGN4"/>
<dbReference type="SMART" id="SM00593">
    <property type="entry name" value="RUN"/>
    <property type="match status" value="1"/>
</dbReference>
<accession>A0A0L0GGN4</accession>
<dbReference type="PANTHER" id="PTHR45956:SF6">
    <property type="entry name" value="RUN DOMAIN-CONTAINING PROTEIN"/>
    <property type="match status" value="1"/>
</dbReference>
<dbReference type="Proteomes" id="UP000054560">
    <property type="component" value="Unassembled WGS sequence"/>
</dbReference>
<dbReference type="PANTHER" id="PTHR45956">
    <property type="entry name" value="RUN AND FYVE DOMAIN-CONTAINING PROTEIN 2-LIKE PROTEIN"/>
    <property type="match status" value="1"/>
</dbReference>
<keyword evidence="6" id="KW-1185">Reference proteome</keyword>
<dbReference type="AlphaFoldDB" id="A0A0L0GGN4"/>
<protein>
    <recommendedName>
        <fullName evidence="4">RUN domain-containing protein</fullName>
    </recommendedName>
</protein>
<feature type="domain" description="RUN" evidence="4">
    <location>
        <begin position="39"/>
        <end position="174"/>
    </location>
</feature>
<dbReference type="InterPro" id="IPR047335">
    <property type="entry name" value="RUFY1-3"/>
</dbReference>
<dbReference type="Gene3D" id="1.20.58.900">
    <property type="match status" value="1"/>
</dbReference>
<evidence type="ECO:0000313" key="5">
    <source>
        <dbReference type="EMBL" id="KNC87493.1"/>
    </source>
</evidence>
<sequence length="295" mass="33612">MMNSDGSDVRLQRRNLVQMVRLASKRLIESGISSRHQLTEVDVPVQQFCIIIEHILRHGLKARRGFFGPKTGSFWPFLCEIMAQSDDAMQSIETLKCLPQLKTDIARCRAWIRLSLMEKRLSERFDIMLDPKNILVRQYYYEPLAVMCNEDGQLVAGLLIGVTAIDANLDLKDGDMEGVGLIDFSLYMTDGNMYMGNDSKTGNTASEEGSTKQDRFVELMNQKNFSDGAASKFRLQLEDARQSMKAYETKVRKLEANFNKATNDRDMMVKGLVEAQERSGTEIQQLKTEKKRCPE</sequence>
<evidence type="ECO:0000256" key="2">
    <source>
        <dbReference type="SAM" id="Coils"/>
    </source>
</evidence>
<gene>
    <name evidence="5" type="ORF">SARC_00379</name>
</gene>
<keyword evidence="1 2" id="KW-0175">Coiled coil</keyword>
<name>A0A0L0GGN4_9EUKA</name>
<feature type="region of interest" description="Disordered" evidence="3">
    <location>
        <begin position="276"/>
        <end position="295"/>
    </location>
</feature>
<dbReference type="GeneID" id="25900883"/>
<dbReference type="PROSITE" id="PS50826">
    <property type="entry name" value="RUN"/>
    <property type="match status" value="1"/>
</dbReference>
<dbReference type="SUPFAM" id="SSF140741">
    <property type="entry name" value="RUN domain-like"/>
    <property type="match status" value="1"/>
</dbReference>
<dbReference type="RefSeq" id="XP_014161395.1">
    <property type="nucleotide sequence ID" value="XM_014305920.1"/>
</dbReference>
<evidence type="ECO:0000313" key="6">
    <source>
        <dbReference type="Proteomes" id="UP000054560"/>
    </source>
</evidence>
<organism evidence="5 6">
    <name type="scientific">Sphaeroforma arctica JP610</name>
    <dbReference type="NCBI Taxonomy" id="667725"/>
    <lineage>
        <taxon>Eukaryota</taxon>
        <taxon>Ichthyosporea</taxon>
        <taxon>Ichthyophonida</taxon>
        <taxon>Sphaeroforma</taxon>
    </lineage>
</organism>
<dbReference type="eggNOG" id="KOG4381">
    <property type="taxonomic scope" value="Eukaryota"/>
</dbReference>
<dbReference type="CDD" id="cd17681">
    <property type="entry name" value="RUN_RUFY1_like"/>
    <property type="match status" value="1"/>
</dbReference>
<dbReference type="InterPro" id="IPR037213">
    <property type="entry name" value="Run_dom_sf"/>
</dbReference>
<feature type="coiled-coil region" evidence="2">
    <location>
        <begin position="230"/>
        <end position="264"/>
    </location>
</feature>
<dbReference type="EMBL" id="KQ241607">
    <property type="protein sequence ID" value="KNC87493.1"/>
    <property type="molecule type" value="Genomic_DNA"/>
</dbReference>
<dbReference type="Pfam" id="PF02759">
    <property type="entry name" value="RUN"/>
    <property type="match status" value="1"/>
</dbReference>
<proteinExistence type="predicted"/>
<reference evidence="5 6" key="1">
    <citation type="submission" date="2011-02" db="EMBL/GenBank/DDBJ databases">
        <title>The Genome Sequence of Sphaeroforma arctica JP610.</title>
        <authorList>
            <consortium name="The Broad Institute Genome Sequencing Platform"/>
            <person name="Russ C."/>
            <person name="Cuomo C."/>
            <person name="Young S.K."/>
            <person name="Zeng Q."/>
            <person name="Gargeya S."/>
            <person name="Alvarado L."/>
            <person name="Berlin A."/>
            <person name="Chapman S.B."/>
            <person name="Chen Z."/>
            <person name="Freedman E."/>
            <person name="Gellesch M."/>
            <person name="Goldberg J."/>
            <person name="Griggs A."/>
            <person name="Gujja S."/>
            <person name="Heilman E."/>
            <person name="Heiman D."/>
            <person name="Howarth C."/>
            <person name="Mehta T."/>
            <person name="Neiman D."/>
            <person name="Pearson M."/>
            <person name="Roberts A."/>
            <person name="Saif S."/>
            <person name="Shea T."/>
            <person name="Shenoy N."/>
            <person name="Sisk P."/>
            <person name="Stolte C."/>
            <person name="Sykes S."/>
            <person name="White J."/>
            <person name="Yandava C."/>
            <person name="Burger G."/>
            <person name="Gray M.W."/>
            <person name="Holland P.W.H."/>
            <person name="King N."/>
            <person name="Lang F.B.F."/>
            <person name="Roger A.J."/>
            <person name="Ruiz-Trillo I."/>
            <person name="Haas B."/>
            <person name="Nusbaum C."/>
            <person name="Birren B."/>
        </authorList>
    </citation>
    <scope>NUCLEOTIDE SEQUENCE [LARGE SCALE GENOMIC DNA]</scope>
    <source>
        <strain evidence="5 6">JP610</strain>
    </source>
</reference>
<dbReference type="OrthoDB" id="79871at2759"/>
<evidence type="ECO:0000259" key="4">
    <source>
        <dbReference type="PROSITE" id="PS50826"/>
    </source>
</evidence>
<evidence type="ECO:0000256" key="1">
    <source>
        <dbReference type="ARBA" id="ARBA00023054"/>
    </source>
</evidence>
<evidence type="ECO:0000256" key="3">
    <source>
        <dbReference type="SAM" id="MobiDB-lite"/>
    </source>
</evidence>
<dbReference type="InterPro" id="IPR004012">
    <property type="entry name" value="Run_dom"/>
</dbReference>